<name>Q7EZS6_ORYSJ</name>
<accession>Q7EZS6</accession>
<reference evidence="3" key="4">
    <citation type="journal article" date="2008" name="Nucleic Acids Res.">
        <title>The rice annotation project database (RAP-DB): 2008 update.</title>
        <authorList>
            <consortium name="The rice annotation project (RAP)"/>
        </authorList>
    </citation>
    <scope>GENOME REANNOTATION</scope>
    <source>
        <strain evidence="3">cv. Nipponbare</strain>
    </source>
</reference>
<dbReference type="Proteomes" id="UP000000763">
    <property type="component" value="Chromosome 7"/>
</dbReference>
<proteinExistence type="predicted"/>
<organism evidence="1 3">
    <name type="scientific">Oryza sativa subsp. japonica</name>
    <name type="common">Rice</name>
    <dbReference type="NCBI Taxonomy" id="39947"/>
    <lineage>
        <taxon>Eukaryota</taxon>
        <taxon>Viridiplantae</taxon>
        <taxon>Streptophyta</taxon>
        <taxon>Embryophyta</taxon>
        <taxon>Tracheophyta</taxon>
        <taxon>Spermatophyta</taxon>
        <taxon>Magnoliopsida</taxon>
        <taxon>Liliopsida</taxon>
        <taxon>Poales</taxon>
        <taxon>Poaceae</taxon>
        <taxon>BOP clade</taxon>
        <taxon>Oryzoideae</taxon>
        <taxon>Oryzeae</taxon>
        <taxon>Oryzinae</taxon>
        <taxon>Oryza</taxon>
        <taxon>Oryza sativa</taxon>
    </lineage>
</organism>
<dbReference type="EMBL" id="AP004572">
    <property type="protein sequence ID" value="BAC83604.1"/>
    <property type="molecule type" value="Genomic_DNA"/>
</dbReference>
<reference evidence="1" key="1">
    <citation type="submission" date="2001-12" db="EMBL/GenBank/DDBJ databases">
        <title>Oryza sativa nipponbare(GA3) genomic DNA, chromosome 7, PAC clone:P0668C05.</title>
        <authorList>
            <person name="Sasaki T."/>
            <person name="Matsumoto T."/>
            <person name="Yamamoto K."/>
        </authorList>
    </citation>
    <scope>NUCLEOTIDE SEQUENCE</scope>
</reference>
<evidence type="ECO:0000313" key="3">
    <source>
        <dbReference type="Proteomes" id="UP000000763"/>
    </source>
</evidence>
<dbReference type="AlphaFoldDB" id="Q7EZS6"/>
<evidence type="ECO:0000313" key="2">
    <source>
        <dbReference type="EMBL" id="BAD31536.1"/>
    </source>
</evidence>
<reference evidence="3" key="3">
    <citation type="journal article" date="2005" name="Nature">
        <title>The map-based sequence of the rice genome.</title>
        <authorList>
            <consortium name="International rice genome sequencing project (IRGSP)"/>
            <person name="Matsumoto T."/>
            <person name="Wu J."/>
            <person name="Kanamori H."/>
            <person name="Katayose Y."/>
            <person name="Fujisawa M."/>
            <person name="Namiki N."/>
            <person name="Mizuno H."/>
            <person name="Yamamoto K."/>
            <person name="Antonio B.A."/>
            <person name="Baba T."/>
            <person name="Sakata K."/>
            <person name="Nagamura Y."/>
            <person name="Aoki H."/>
            <person name="Arikawa K."/>
            <person name="Arita K."/>
            <person name="Bito T."/>
            <person name="Chiden Y."/>
            <person name="Fujitsuka N."/>
            <person name="Fukunaka R."/>
            <person name="Hamada M."/>
            <person name="Harada C."/>
            <person name="Hayashi A."/>
            <person name="Hijishita S."/>
            <person name="Honda M."/>
            <person name="Hosokawa S."/>
            <person name="Ichikawa Y."/>
            <person name="Idonuma A."/>
            <person name="Iijima M."/>
            <person name="Ikeda M."/>
            <person name="Ikeno M."/>
            <person name="Ito K."/>
            <person name="Ito S."/>
            <person name="Ito T."/>
            <person name="Ito Y."/>
            <person name="Ito Y."/>
            <person name="Iwabuchi A."/>
            <person name="Kamiya K."/>
            <person name="Karasawa W."/>
            <person name="Kurita K."/>
            <person name="Katagiri S."/>
            <person name="Kikuta A."/>
            <person name="Kobayashi H."/>
            <person name="Kobayashi N."/>
            <person name="Machita K."/>
            <person name="Maehara T."/>
            <person name="Masukawa M."/>
            <person name="Mizubayashi T."/>
            <person name="Mukai Y."/>
            <person name="Nagasaki H."/>
            <person name="Nagata Y."/>
            <person name="Naito S."/>
            <person name="Nakashima M."/>
            <person name="Nakama Y."/>
            <person name="Nakamichi Y."/>
            <person name="Nakamura M."/>
            <person name="Meguro A."/>
            <person name="Negishi M."/>
            <person name="Ohta I."/>
            <person name="Ohta T."/>
            <person name="Okamoto M."/>
            <person name="Ono N."/>
            <person name="Saji S."/>
            <person name="Sakaguchi M."/>
            <person name="Sakai K."/>
            <person name="Shibata M."/>
            <person name="Shimokawa T."/>
            <person name="Song J."/>
            <person name="Takazaki Y."/>
            <person name="Terasawa K."/>
            <person name="Tsugane M."/>
            <person name="Tsuji K."/>
            <person name="Ueda S."/>
            <person name="Waki K."/>
            <person name="Yamagata H."/>
            <person name="Yamamoto M."/>
            <person name="Yamamoto S."/>
            <person name="Yamane H."/>
            <person name="Yoshiki S."/>
            <person name="Yoshihara R."/>
            <person name="Yukawa K."/>
            <person name="Zhong H."/>
            <person name="Yano M."/>
            <person name="Yuan Q."/>
            <person name="Ouyang S."/>
            <person name="Liu J."/>
            <person name="Jones K.M."/>
            <person name="Gansberger K."/>
            <person name="Moffat K."/>
            <person name="Hill J."/>
            <person name="Bera J."/>
            <person name="Fadrosh D."/>
            <person name="Jin S."/>
            <person name="Johri S."/>
            <person name="Kim M."/>
            <person name="Overton L."/>
            <person name="Reardon M."/>
            <person name="Tsitrin T."/>
            <person name="Vuong H."/>
            <person name="Weaver B."/>
            <person name="Ciecko A."/>
            <person name="Tallon L."/>
            <person name="Jackson J."/>
            <person name="Pai G."/>
            <person name="Aken S.V."/>
            <person name="Utterback T."/>
            <person name="Reidmuller S."/>
            <person name="Feldblyum T."/>
            <person name="Hsiao J."/>
            <person name="Zismann V."/>
            <person name="Iobst S."/>
            <person name="de Vazeille A.R."/>
            <person name="Buell C.R."/>
            <person name="Ying K."/>
            <person name="Li Y."/>
            <person name="Lu T."/>
            <person name="Huang Y."/>
            <person name="Zhao Q."/>
            <person name="Feng Q."/>
            <person name="Zhang L."/>
            <person name="Zhu J."/>
            <person name="Weng Q."/>
            <person name="Mu J."/>
            <person name="Lu Y."/>
            <person name="Fan D."/>
            <person name="Liu Y."/>
            <person name="Guan J."/>
            <person name="Zhang Y."/>
            <person name="Yu S."/>
            <person name="Liu X."/>
            <person name="Zhang Y."/>
            <person name="Hong G."/>
            <person name="Han B."/>
            <person name="Choisne N."/>
            <person name="Demange N."/>
            <person name="Orjeda G."/>
            <person name="Samain S."/>
            <person name="Cattolico L."/>
            <person name="Pelletier E."/>
            <person name="Couloux A."/>
            <person name="Segurens B."/>
            <person name="Wincker P."/>
            <person name="D'Hont A."/>
            <person name="Scarpelli C."/>
            <person name="Weissenbach J."/>
            <person name="Salanoubat M."/>
            <person name="Quetier F."/>
            <person name="Yu Y."/>
            <person name="Kim H.R."/>
            <person name="Rambo T."/>
            <person name="Currie J."/>
            <person name="Collura K."/>
            <person name="Luo M."/>
            <person name="Yang T."/>
            <person name="Ammiraju J.S.S."/>
            <person name="Engler F."/>
            <person name="Soderlund C."/>
            <person name="Wing R.A."/>
            <person name="Palmer L.E."/>
            <person name="de la Bastide M."/>
            <person name="Spiegel L."/>
            <person name="Nascimento L."/>
            <person name="Zutavern T."/>
            <person name="O'Shaughnessy A."/>
            <person name="Dike S."/>
            <person name="Dedhia N."/>
            <person name="Preston R."/>
            <person name="Balija V."/>
            <person name="McCombie W.R."/>
            <person name="Chow T."/>
            <person name="Chen H."/>
            <person name="Chung M."/>
            <person name="Chen C."/>
            <person name="Shaw J."/>
            <person name="Wu H."/>
            <person name="Hsiao K."/>
            <person name="Chao Y."/>
            <person name="Chu M."/>
            <person name="Cheng C."/>
            <person name="Hour A."/>
            <person name="Lee P."/>
            <person name="Lin S."/>
            <person name="Lin Y."/>
            <person name="Liou J."/>
            <person name="Liu S."/>
            <person name="Hsing Y."/>
            <person name="Raghuvanshi S."/>
            <person name="Mohanty A."/>
            <person name="Bharti A.K."/>
            <person name="Gaur A."/>
            <person name="Gupta V."/>
            <person name="Kumar D."/>
            <person name="Ravi V."/>
            <person name="Vij S."/>
            <person name="Kapur A."/>
            <person name="Khurana P."/>
            <person name="Khurana P."/>
            <person name="Khurana J.P."/>
            <person name="Tyagi A.K."/>
            <person name="Gaikwad K."/>
            <person name="Singh A."/>
            <person name="Dalal V."/>
            <person name="Srivastava S."/>
            <person name="Dixit A."/>
            <person name="Pal A.K."/>
            <person name="Ghazi I.A."/>
            <person name="Yadav M."/>
            <person name="Pandit A."/>
            <person name="Bhargava A."/>
            <person name="Sureshbabu K."/>
            <person name="Batra K."/>
            <person name="Sharma T.R."/>
            <person name="Mohapatra T."/>
            <person name="Singh N.K."/>
            <person name="Messing J."/>
            <person name="Nelson A.B."/>
            <person name="Fuks G."/>
            <person name="Kavchok S."/>
            <person name="Keizer G."/>
            <person name="Linton E."/>
            <person name="Llaca V."/>
            <person name="Song R."/>
            <person name="Tanyolac B."/>
            <person name="Young S."/>
            <person name="Ho-Il K."/>
            <person name="Hahn J.H."/>
            <person name="Sangsakoo G."/>
            <person name="Vanavichit A."/>
            <person name="de Mattos Luiz.A.T."/>
            <person name="Zimmer P.D."/>
            <person name="Malone G."/>
            <person name="Dellagostin O."/>
            <person name="de Oliveira A.C."/>
            <person name="Bevan M."/>
            <person name="Bancroft I."/>
            <person name="Minx P."/>
            <person name="Cordum H."/>
            <person name="Wilson R."/>
            <person name="Cheng Z."/>
            <person name="Jin W."/>
            <person name="Jiang J."/>
            <person name="Leong S.A."/>
            <person name="Iwama H."/>
            <person name="Gojobori T."/>
            <person name="Itoh T."/>
            <person name="Niimura Y."/>
            <person name="Fujii Y."/>
            <person name="Habara T."/>
            <person name="Sakai H."/>
            <person name="Sato Y."/>
            <person name="Wilson G."/>
            <person name="Kumar K."/>
            <person name="McCouch S."/>
            <person name="Juretic N."/>
            <person name="Hoen D."/>
            <person name="Wright S."/>
            <person name="Bruskiewich R."/>
            <person name="Bureau T."/>
            <person name="Miyao A."/>
            <person name="Hirochika H."/>
            <person name="Nishikawa T."/>
            <person name="Kadowaki K."/>
            <person name="Sugiura M."/>
            <person name="Burr B."/>
            <person name="Sasaki T."/>
        </authorList>
    </citation>
    <scope>NUCLEOTIDE SEQUENCE [LARGE SCALE GENOMIC DNA]</scope>
    <source>
        <strain evidence="3">cv. Nipponbare</strain>
    </source>
</reference>
<protein>
    <submittedName>
        <fullName evidence="1">Uncharacterized protein</fullName>
    </submittedName>
</protein>
<reference evidence="2" key="2">
    <citation type="submission" date="2002-07" db="EMBL/GenBank/DDBJ databases">
        <title>Oryza sativa nipponbare(GA3) genomic DNA, chromosome 7, BAC clone:OSJNBa0066H10.</title>
        <authorList>
            <person name="Sasaki T."/>
            <person name="Matsumoto T."/>
            <person name="Katayose Y."/>
        </authorList>
    </citation>
    <scope>NUCLEOTIDE SEQUENCE</scope>
</reference>
<gene>
    <name evidence="1" type="primary">P0668C05.124</name>
    <name evidence="2" type="ORF">OSJNBa0066H10.105</name>
</gene>
<sequence>MEGGGGYLRATLSSPGIIIQQGTDRATGKGQHCRMHALIPRGSGSSAPLYYFTYFFRPTKLDGCKKVLEAN</sequence>
<evidence type="ECO:0000313" key="1">
    <source>
        <dbReference type="EMBL" id="BAC83604.1"/>
    </source>
</evidence>
<dbReference type="EMBL" id="AP005516">
    <property type="protein sequence ID" value="BAD31536.1"/>
    <property type="molecule type" value="Genomic_DNA"/>
</dbReference>